<feature type="transmembrane region" description="Helical" evidence="1">
    <location>
        <begin position="221"/>
        <end position="238"/>
    </location>
</feature>
<feature type="transmembrane region" description="Helical" evidence="1">
    <location>
        <begin position="391"/>
        <end position="413"/>
    </location>
</feature>
<dbReference type="AlphaFoldDB" id="A0A1W6Z7U9"/>
<proteinExistence type="predicted"/>
<dbReference type="KEGG" id="bgm:CAL15_00025"/>
<feature type="transmembrane region" description="Helical" evidence="1">
    <location>
        <begin position="245"/>
        <end position="265"/>
    </location>
</feature>
<gene>
    <name evidence="2" type="ORF">CAL15_00025</name>
</gene>
<evidence type="ECO:0000256" key="1">
    <source>
        <dbReference type="SAM" id="Phobius"/>
    </source>
</evidence>
<feature type="transmembrane region" description="Helical" evidence="1">
    <location>
        <begin position="143"/>
        <end position="162"/>
    </location>
</feature>
<reference evidence="2 3" key="1">
    <citation type="submission" date="2017-05" db="EMBL/GenBank/DDBJ databases">
        <title>Complete and WGS of Bordetella genogroups.</title>
        <authorList>
            <person name="Spilker T."/>
            <person name="LiPuma J."/>
        </authorList>
    </citation>
    <scope>NUCLEOTIDE SEQUENCE [LARGE SCALE GENOMIC DNA]</scope>
    <source>
        <strain evidence="2 3">AU7206</strain>
    </source>
</reference>
<dbReference type="OrthoDB" id="9823889at2"/>
<sequence>MRKYLGPRSIQLAALFLSALVLLVVNREFGVADNGDFNRYVGGIASTPLDLGPAQSSDPAEVQKYRFFGQPLFYWNATVDPNQTPWFSSATLLWKAGQILNGYLYSQEVVNLKNIGLPFFLLHLFSLVYVLRRIGPSHAGTTVAFLGTLLVLTDARITAFYNSLYAESVVILAILFVFAYFAGRLFAAPTAVNGRGEQLVFSALVLLLLVASVFAKRQYIYFSVPAFLFVIHAICVDVKLSRRVGAVVAFGFAAALAAAIVFLTVTQRADNPGEAFAARYTSYHALYYGLLPHSSEPLKLLEHLGLPPDSSELIGRSAWNEASAKLIAAEPRINLGTFLSAIVADPAAFAGSLLHNAREVGSYEMNLGMVHGTVLQYPPALISSISSLSTILPGLLLFCSAIVVSLILLVRPIGETAEKRFSSRIFIATLLTVLLSDVGISTFDGQQEAAKHVLIASISAVLILITGISSVAGRLSRRHLFTRPS</sequence>
<name>A0A1W6Z7U9_9BORD</name>
<dbReference type="STRING" id="463040.CAL15_00025"/>
<feature type="transmembrane region" description="Helical" evidence="1">
    <location>
        <begin position="115"/>
        <end position="131"/>
    </location>
</feature>
<dbReference type="Proteomes" id="UP000194161">
    <property type="component" value="Chromosome"/>
</dbReference>
<keyword evidence="1" id="KW-0472">Membrane</keyword>
<accession>A0A1W6Z7U9</accession>
<evidence type="ECO:0000313" key="3">
    <source>
        <dbReference type="Proteomes" id="UP000194161"/>
    </source>
</evidence>
<feature type="transmembrane region" description="Helical" evidence="1">
    <location>
        <begin position="168"/>
        <end position="187"/>
    </location>
</feature>
<keyword evidence="3" id="KW-1185">Reference proteome</keyword>
<keyword evidence="1" id="KW-1133">Transmembrane helix</keyword>
<feature type="transmembrane region" description="Helical" evidence="1">
    <location>
        <begin position="449"/>
        <end position="473"/>
    </location>
</feature>
<feature type="transmembrane region" description="Helical" evidence="1">
    <location>
        <begin position="199"/>
        <end position="215"/>
    </location>
</feature>
<dbReference type="RefSeq" id="WP_086076741.1">
    <property type="nucleotide sequence ID" value="NZ_CP021111.1"/>
</dbReference>
<feature type="transmembrane region" description="Helical" evidence="1">
    <location>
        <begin position="425"/>
        <end position="443"/>
    </location>
</feature>
<keyword evidence="1" id="KW-0812">Transmembrane</keyword>
<evidence type="ECO:0000313" key="2">
    <source>
        <dbReference type="EMBL" id="ARP92904.1"/>
    </source>
</evidence>
<organism evidence="2 3">
    <name type="scientific">Bordetella genomosp. 13</name>
    <dbReference type="NCBI Taxonomy" id="463040"/>
    <lineage>
        <taxon>Bacteria</taxon>
        <taxon>Pseudomonadati</taxon>
        <taxon>Pseudomonadota</taxon>
        <taxon>Betaproteobacteria</taxon>
        <taxon>Burkholderiales</taxon>
        <taxon>Alcaligenaceae</taxon>
        <taxon>Bordetella</taxon>
    </lineage>
</organism>
<dbReference type="EMBL" id="CP021111">
    <property type="protein sequence ID" value="ARP92904.1"/>
    <property type="molecule type" value="Genomic_DNA"/>
</dbReference>
<protein>
    <recommendedName>
        <fullName evidence="4">Glycosyltransferase RgtA/B/C/D-like domain-containing protein</fullName>
    </recommendedName>
</protein>
<evidence type="ECO:0008006" key="4">
    <source>
        <dbReference type="Google" id="ProtNLM"/>
    </source>
</evidence>